<dbReference type="Pfam" id="PF04321">
    <property type="entry name" value="RmlD_sub_bind"/>
    <property type="match status" value="1"/>
</dbReference>
<name>A0A517SGG7_9PLAN</name>
<dbReference type="OrthoDB" id="239715at2"/>
<comment type="similarity">
    <text evidence="2 6">Belongs to the dTDP-4-dehydrorhamnose reductase family.</text>
</comment>
<evidence type="ECO:0000256" key="4">
    <source>
        <dbReference type="ARBA" id="ARBA00017099"/>
    </source>
</evidence>
<dbReference type="EMBL" id="CP036271">
    <property type="protein sequence ID" value="QDT55219.1"/>
    <property type="molecule type" value="Genomic_DNA"/>
</dbReference>
<dbReference type="PANTHER" id="PTHR10491:SF4">
    <property type="entry name" value="METHIONINE ADENOSYLTRANSFERASE 2 SUBUNIT BETA"/>
    <property type="match status" value="1"/>
</dbReference>
<accession>A0A517SGG7</accession>
<dbReference type="KEGG" id="ccos:Pan44_32610"/>
<dbReference type="Gene3D" id="3.40.50.720">
    <property type="entry name" value="NAD(P)-binding Rossmann-like Domain"/>
    <property type="match status" value="1"/>
</dbReference>
<protein>
    <recommendedName>
        <fullName evidence="4 6">dTDP-4-dehydrorhamnose reductase</fullName>
        <ecNumber evidence="3 6">1.1.1.133</ecNumber>
    </recommendedName>
</protein>
<dbReference type="SUPFAM" id="SSF51735">
    <property type="entry name" value="NAD(P)-binding Rossmann-fold domains"/>
    <property type="match status" value="1"/>
</dbReference>
<dbReference type="GO" id="GO:0008831">
    <property type="term" value="F:dTDP-4-dehydrorhamnose reductase activity"/>
    <property type="evidence" value="ECO:0007669"/>
    <property type="project" value="UniProtKB-EC"/>
</dbReference>
<dbReference type="InterPro" id="IPR036291">
    <property type="entry name" value="NAD(P)-bd_dom_sf"/>
</dbReference>
<keyword evidence="9" id="KW-1185">Reference proteome</keyword>
<evidence type="ECO:0000313" key="8">
    <source>
        <dbReference type="EMBL" id="QDT55219.1"/>
    </source>
</evidence>
<comment type="pathway">
    <text evidence="1 6">Carbohydrate biosynthesis; dTDP-L-rhamnose biosynthesis.</text>
</comment>
<proteinExistence type="inferred from homology"/>
<dbReference type="GO" id="GO:0019305">
    <property type="term" value="P:dTDP-rhamnose biosynthetic process"/>
    <property type="evidence" value="ECO:0007669"/>
    <property type="project" value="UniProtKB-UniPathway"/>
</dbReference>
<dbReference type="AlphaFoldDB" id="A0A517SGG7"/>
<keyword evidence="6" id="KW-0560">Oxidoreductase</keyword>
<comment type="catalytic activity">
    <reaction evidence="5">
        <text>dTDP-beta-L-rhamnose + NADP(+) = dTDP-4-dehydro-beta-L-rhamnose + NADPH + H(+)</text>
        <dbReference type="Rhea" id="RHEA:21796"/>
        <dbReference type="ChEBI" id="CHEBI:15378"/>
        <dbReference type="ChEBI" id="CHEBI:57510"/>
        <dbReference type="ChEBI" id="CHEBI:57783"/>
        <dbReference type="ChEBI" id="CHEBI:58349"/>
        <dbReference type="ChEBI" id="CHEBI:62830"/>
        <dbReference type="EC" id="1.1.1.133"/>
    </reaction>
</comment>
<dbReference type="InParanoid" id="A0A517SGG7"/>
<dbReference type="InterPro" id="IPR029903">
    <property type="entry name" value="RmlD-like-bd"/>
</dbReference>
<dbReference type="EC" id="1.1.1.133" evidence="3 6"/>
<dbReference type="PANTHER" id="PTHR10491">
    <property type="entry name" value="DTDP-4-DEHYDRORHAMNOSE REDUCTASE"/>
    <property type="match status" value="1"/>
</dbReference>
<evidence type="ECO:0000313" key="9">
    <source>
        <dbReference type="Proteomes" id="UP000315700"/>
    </source>
</evidence>
<evidence type="ECO:0000256" key="3">
    <source>
        <dbReference type="ARBA" id="ARBA00012929"/>
    </source>
</evidence>
<dbReference type="UniPathway" id="UPA00124"/>
<evidence type="ECO:0000259" key="7">
    <source>
        <dbReference type="Pfam" id="PF04321"/>
    </source>
</evidence>
<evidence type="ECO:0000256" key="5">
    <source>
        <dbReference type="ARBA" id="ARBA00048200"/>
    </source>
</evidence>
<keyword evidence="6" id="KW-0521">NADP</keyword>
<evidence type="ECO:0000256" key="2">
    <source>
        <dbReference type="ARBA" id="ARBA00010944"/>
    </source>
</evidence>
<reference evidence="8 9" key="1">
    <citation type="submission" date="2019-02" db="EMBL/GenBank/DDBJ databases">
        <title>Deep-cultivation of Planctomycetes and their phenomic and genomic characterization uncovers novel biology.</title>
        <authorList>
            <person name="Wiegand S."/>
            <person name="Jogler M."/>
            <person name="Boedeker C."/>
            <person name="Pinto D."/>
            <person name="Vollmers J."/>
            <person name="Rivas-Marin E."/>
            <person name="Kohn T."/>
            <person name="Peeters S.H."/>
            <person name="Heuer A."/>
            <person name="Rast P."/>
            <person name="Oberbeckmann S."/>
            <person name="Bunk B."/>
            <person name="Jeske O."/>
            <person name="Meyerdierks A."/>
            <person name="Storesund J.E."/>
            <person name="Kallscheuer N."/>
            <person name="Luecker S."/>
            <person name="Lage O.M."/>
            <person name="Pohl T."/>
            <person name="Merkel B.J."/>
            <person name="Hornburger P."/>
            <person name="Mueller R.-W."/>
            <person name="Bruemmer F."/>
            <person name="Labrenz M."/>
            <person name="Spormann A.M."/>
            <person name="Op den Camp H."/>
            <person name="Overmann J."/>
            <person name="Amann R."/>
            <person name="Jetten M.S.M."/>
            <person name="Mascher T."/>
            <person name="Medema M.H."/>
            <person name="Devos D.P."/>
            <person name="Kaster A.-K."/>
            <person name="Ovreas L."/>
            <person name="Rohde M."/>
            <person name="Galperin M.Y."/>
            <person name="Jogler C."/>
        </authorList>
    </citation>
    <scope>NUCLEOTIDE SEQUENCE [LARGE SCALE GENOMIC DNA]</scope>
    <source>
        <strain evidence="8 9">Pan44</strain>
    </source>
</reference>
<dbReference type="Proteomes" id="UP000315700">
    <property type="component" value="Chromosome"/>
</dbReference>
<organism evidence="8 9">
    <name type="scientific">Caulifigura coniformis</name>
    <dbReference type="NCBI Taxonomy" id="2527983"/>
    <lineage>
        <taxon>Bacteria</taxon>
        <taxon>Pseudomonadati</taxon>
        <taxon>Planctomycetota</taxon>
        <taxon>Planctomycetia</taxon>
        <taxon>Planctomycetales</taxon>
        <taxon>Planctomycetaceae</taxon>
        <taxon>Caulifigura</taxon>
    </lineage>
</organism>
<feature type="domain" description="RmlD-like substrate binding" evidence="7">
    <location>
        <begin position="79"/>
        <end position="360"/>
    </location>
</feature>
<evidence type="ECO:0000256" key="6">
    <source>
        <dbReference type="RuleBase" id="RU364082"/>
    </source>
</evidence>
<comment type="function">
    <text evidence="6">Catalyzes the reduction of dTDP-6-deoxy-L-lyxo-4-hexulose to yield dTDP-L-rhamnose.</text>
</comment>
<evidence type="ECO:0000256" key="1">
    <source>
        <dbReference type="ARBA" id="ARBA00004781"/>
    </source>
</evidence>
<dbReference type="InterPro" id="IPR005913">
    <property type="entry name" value="dTDP_dehydrorham_reduct"/>
</dbReference>
<gene>
    <name evidence="8" type="ORF">Pan44_32610</name>
</gene>
<sequence>MAFANRKSLRTITRLSLHRTPTPATGSFCRLLLANKISPRYNSPAGKRAANFGTRCGPAVTWMSPQDHASARTLRVNPILVVGAETVVGASLSIHLADRCDVFAASLAGRIDLVDCQVLPETGDQLSPERTVAEVRPRTVVLCGAASRSCWDPSSGKAVRAESTQKMSAWAVAANAIGAKTVFISSDAVFTGPWMFHDEEGESHCATPAALAIRKMEAAVVDACENSLIVRTNAYGWSPARTAGWLENTLALIEARRPIQLDPVRHATPILATDLAEILEKMLIEDLTGAYHVAGAERISPMGFAQRLAGQFNLPWIPARKASVQTEAPAGFGAGECSLQTRKLRRDLCIPMPLLSESLARLEAQQINGHREKLAPNATVQLRAA</sequence>